<evidence type="ECO:0000259" key="6">
    <source>
        <dbReference type="Pfam" id="PF12430"/>
    </source>
</evidence>
<dbReference type="InterPro" id="IPR015672">
    <property type="entry name" value="GPHR/GTG"/>
</dbReference>
<dbReference type="PANTHER" id="PTHR15948:SF0">
    <property type="entry name" value="GOLGI PH REGULATOR A-RELATED"/>
    <property type="match status" value="1"/>
</dbReference>
<keyword evidence="8" id="KW-0675">Receptor</keyword>
<proteinExistence type="predicted"/>
<feature type="domain" description="Abscisic acid G-protein coupled receptor-like" evidence="6">
    <location>
        <begin position="537"/>
        <end position="713"/>
    </location>
</feature>
<feature type="domain" description="Golgi pH regulator conserved" evidence="7">
    <location>
        <begin position="204"/>
        <end position="268"/>
    </location>
</feature>
<name>A0ABQ7J7J8_9APIC</name>
<feature type="transmembrane region" description="Helical" evidence="5">
    <location>
        <begin position="12"/>
        <end position="33"/>
    </location>
</feature>
<feature type="transmembrane region" description="Helical" evidence="5">
    <location>
        <begin position="45"/>
        <end position="67"/>
    </location>
</feature>
<dbReference type="Pfam" id="PF12537">
    <property type="entry name" value="GPHR_N"/>
    <property type="match status" value="1"/>
</dbReference>
<dbReference type="PANTHER" id="PTHR15948">
    <property type="entry name" value="G-PROTEIN COUPLED RECEPTOR 89-RELATED"/>
    <property type="match status" value="1"/>
</dbReference>
<organism evidence="8 9">
    <name type="scientific">Cardiosporidium cionae</name>
    <dbReference type="NCBI Taxonomy" id="476202"/>
    <lineage>
        <taxon>Eukaryota</taxon>
        <taxon>Sar</taxon>
        <taxon>Alveolata</taxon>
        <taxon>Apicomplexa</taxon>
        <taxon>Aconoidasida</taxon>
        <taxon>Nephromycida</taxon>
        <taxon>Cardiosporidium</taxon>
    </lineage>
</organism>
<feature type="transmembrane region" description="Helical" evidence="5">
    <location>
        <begin position="645"/>
        <end position="670"/>
    </location>
</feature>
<comment type="caution">
    <text evidence="8">The sequence shown here is derived from an EMBL/GenBank/DDBJ whole genome shotgun (WGS) entry which is preliminary data.</text>
</comment>
<evidence type="ECO:0000259" key="7">
    <source>
        <dbReference type="Pfam" id="PF12537"/>
    </source>
</evidence>
<evidence type="ECO:0000256" key="1">
    <source>
        <dbReference type="ARBA" id="ARBA00004141"/>
    </source>
</evidence>
<keyword evidence="4 5" id="KW-0472">Membrane</keyword>
<evidence type="ECO:0000256" key="2">
    <source>
        <dbReference type="ARBA" id="ARBA00022692"/>
    </source>
</evidence>
<evidence type="ECO:0000313" key="8">
    <source>
        <dbReference type="EMBL" id="KAF8819946.1"/>
    </source>
</evidence>
<dbReference type="Pfam" id="PF12430">
    <property type="entry name" value="ABA_GPCR"/>
    <property type="match status" value="1"/>
</dbReference>
<comment type="subcellular location">
    <subcellularLocation>
        <location evidence="1">Membrane</location>
        <topology evidence="1">Multi-pass membrane protein</topology>
    </subcellularLocation>
</comment>
<evidence type="ECO:0000313" key="9">
    <source>
        <dbReference type="Proteomes" id="UP000823046"/>
    </source>
</evidence>
<feature type="transmembrane region" description="Helical" evidence="5">
    <location>
        <begin position="604"/>
        <end position="624"/>
    </location>
</feature>
<dbReference type="Proteomes" id="UP000823046">
    <property type="component" value="Unassembled WGS sequence"/>
</dbReference>
<sequence>MMLAVPVTFSMVTGVIMLLVFHSSLFMGAYWFFAKQLYRDYEVKCASTQYLFALAFTSCISMLQLLLLELLHVLDPLVRRWIWSVDLLLVLSLVYVILPVAFVYTIIGHTEKYPSRLTEDTSSPVSVQDVYSNNTASSIKISKKQDKGRGSIVMWLIRTICMYPQRRYKEMIGCFFFLPCVWLFFYELGGALLFRKPLQLSIASSTEQLLAYMGVCGVTIVSALAGFGSINFPYRIIHAHLYPIKQRDMVELEMHITQILRLLSEKQGKCAVLRQSWRSTIRSLTPYVKEHWPSPMTHTPYLPHTSSLPLTHSSNFLSAGKGLPITMMGFPFSTEGGHSSPSDSLPASTGLTATIFDGLPVDRTHVASGGATHQFNYRACHSSFFSNNVTIASTTMPLPISHSYSSTKCLFSPPITSEYSNTNDGISSLLDQRMPSRRVSIDTNNDLLSSPPIGLTGVHEKGFGYSGIAARLQRGWQTMVAIFLPSKADSHNFSKAEYNKMQAEIHALEKLLGEYTVILNSLAKQGMQKSKQANRLLYRWIRNIAGWLMTIVCIYRVSMASMNVMMNSGIWTFHRMKSSPGISMDPSTRLLSAAFSLFHISTDISFWAPYVSMILMGWIIALNIRGFIEKALIAFRYLSTPISSNVLALIMSEVMCLYFSACALLMRMHLPLQYREAISEVLGQSLDFSAFHFHFDVVFVISCGMSLLLIIISQNFKLEKFKLI</sequence>
<keyword evidence="9" id="KW-1185">Reference proteome</keyword>
<accession>A0ABQ7J7J8</accession>
<feature type="transmembrane region" description="Helical" evidence="5">
    <location>
        <begin position="690"/>
        <end position="712"/>
    </location>
</feature>
<feature type="transmembrane region" description="Helical" evidence="5">
    <location>
        <begin position="87"/>
        <end position="107"/>
    </location>
</feature>
<dbReference type="InterPro" id="IPR025969">
    <property type="entry name" value="ABA_GPCR_dom"/>
</dbReference>
<evidence type="ECO:0000256" key="3">
    <source>
        <dbReference type="ARBA" id="ARBA00022989"/>
    </source>
</evidence>
<gene>
    <name evidence="8" type="ORF">IE077_000605</name>
</gene>
<evidence type="ECO:0000256" key="4">
    <source>
        <dbReference type="ARBA" id="ARBA00023136"/>
    </source>
</evidence>
<dbReference type="EMBL" id="JADAQX010000540">
    <property type="protein sequence ID" value="KAF8819946.1"/>
    <property type="molecule type" value="Genomic_DNA"/>
</dbReference>
<dbReference type="InterPro" id="IPR022535">
    <property type="entry name" value="Golgi_pH-regulator_cons_dom"/>
</dbReference>
<keyword evidence="3 5" id="KW-1133">Transmembrane helix</keyword>
<feature type="transmembrane region" description="Helical" evidence="5">
    <location>
        <begin position="209"/>
        <end position="232"/>
    </location>
</feature>
<keyword evidence="2 5" id="KW-0812">Transmembrane</keyword>
<protein>
    <submittedName>
        <fullName evidence="8">G protein-coupled receptor 89 isoform 5</fullName>
    </submittedName>
</protein>
<evidence type="ECO:0000256" key="5">
    <source>
        <dbReference type="SAM" id="Phobius"/>
    </source>
</evidence>
<feature type="transmembrane region" description="Helical" evidence="5">
    <location>
        <begin position="172"/>
        <end position="194"/>
    </location>
</feature>
<reference evidence="8 9" key="1">
    <citation type="journal article" date="2020" name="bioRxiv">
        <title>Metabolic contributions of an alphaproteobacterial endosymbiont in the apicomplexan Cardiosporidium cionae.</title>
        <authorList>
            <person name="Hunter E.S."/>
            <person name="Paight C.J."/>
            <person name="Lane C.E."/>
        </authorList>
    </citation>
    <scope>NUCLEOTIDE SEQUENCE [LARGE SCALE GENOMIC DNA]</scope>
    <source>
        <strain evidence="8">ESH_2018</strain>
    </source>
</reference>
<feature type="transmembrane region" description="Helical" evidence="5">
    <location>
        <begin position="537"/>
        <end position="557"/>
    </location>
</feature>